<keyword evidence="2" id="KW-0325">Glycoprotein</keyword>
<evidence type="ECO:0000313" key="3">
    <source>
        <dbReference type="EMBL" id="ELU09675.1"/>
    </source>
</evidence>
<reference evidence="4" key="3">
    <citation type="submission" date="2015-06" db="UniProtKB">
        <authorList>
            <consortium name="EnsemblMetazoa"/>
        </authorList>
    </citation>
    <scope>IDENTIFICATION</scope>
</reference>
<evidence type="ECO:0000313" key="4">
    <source>
        <dbReference type="EnsemblMetazoa" id="CapteP208329"/>
    </source>
</evidence>
<dbReference type="Gene3D" id="3.80.10.10">
    <property type="entry name" value="Ribonuclease Inhibitor"/>
    <property type="match status" value="1"/>
</dbReference>
<dbReference type="PANTHER" id="PTHR45842:SF12">
    <property type="entry name" value="KEKKON 5, ISOFORM A"/>
    <property type="match status" value="1"/>
</dbReference>
<protein>
    <recommendedName>
        <fullName evidence="6">LRRCT domain-containing protein</fullName>
    </recommendedName>
</protein>
<reference evidence="3 5" key="2">
    <citation type="journal article" date="2013" name="Nature">
        <title>Insights into bilaterian evolution from three spiralian genomes.</title>
        <authorList>
            <person name="Simakov O."/>
            <person name="Marletaz F."/>
            <person name="Cho S.J."/>
            <person name="Edsinger-Gonzales E."/>
            <person name="Havlak P."/>
            <person name="Hellsten U."/>
            <person name="Kuo D.H."/>
            <person name="Larsson T."/>
            <person name="Lv J."/>
            <person name="Arendt D."/>
            <person name="Savage R."/>
            <person name="Osoegawa K."/>
            <person name="de Jong P."/>
            <person name="Grimwood J."/>
            <person name="Chapman J.A."/>
            <person name="Shapiro H."/>
            <person name="Aerts A."/>
            <person name="Otillar R.P."/>
            <person name="Terry A.Y."/>
            <person name="Boore J.L."/>
            <person name="Grigoriev I.V."/>
            <person name="Lindberg D.R."/>
            <person name="Seaver E.C."/>
            <person name="Weisblat D.A."/>
            <person name="Putnam N.H."/>
            <person name="Rokhsar D.S."/>
        </authorList>
    </citation>
    <scope>NUCLEOTIDE SEQUENCE</scope>
    <source>
        <strain evidence="3 5">I ESC-2004</strain>
    </source>
</reference>
<dbReference type="PANTHER" id="PTHR45842">
    <property type="entry name" value="SYNAPTIC ADHESION-LIKE MOLECULE SALM"/>
    <property type="match status" value="1"/>
</dbReference>
<dbReference type="InterPro" id="IPR050467">
    <property type="entry name" value="LRFN"/>
</dbReference>
<dbReference type="AlphaFoldDB" id="R7UU22"/>
<dbReference type="STRING" id="283909.R7UU22"/>
<keyword evidence="1" id="KW-0732">Signal</keyword>
<dbReference type="Proteomes" id="UP000014760">
    <property type="component" value="Unassembled WGS sequence"/>
</dbReference>
<keyword evidence="5" id="KW-1185">Reference proteome</keyword>
<dbReference type="InterPro" id="IPR001611">
    <property type="entry name" value="Leu-rich_rpt"/>
</dbReference>
<dbReference type="PROSITE" id="PS51450">
    <property type="entry name" value="LRR"/>
    <property type="match status" value="1"/>
</dbReference>
<evidence type="ECO:0008006" key="6">
    <source>
        <dbReference type="Google" id="ProtNLM"/>
    </source>
</evidence>
<dbReference type="Pfam" id="PF13855">
    <property type="entry name" value="LRR_8"/>
    <property type="match status" value="2"/>
</dbReference>
<evidence type="ECO:0000256" key="1">
    <source>
        <dbReference type="ARBA" id="ARBA00022729"/>
    </source>
</evidence>
<accession>R7UU22</accession>
<reference evidence="5" key="1">
    <citation type="submission" date="2012-12" db="EMBL/GenBank/DDBJ databases">
        <authorList>
            <person name="Hellsten U."/>
            <person name="Grimwood J."/>
            <person name="Chapman J.A."/>
            <person name="Shapiro H."/>
            <person name="Aerts A."/>
            <person name="Otillar R.P."/>
            <person name="Terry A.Y."/>
            <person name="Boore J.L."/>
            <person name="Simakov O."/>
            <person name="Marletaz F."/>
            <person name="Cho S.-J."/>
            <person name="Edsinger-Gonzales E."/>
            <person name="Havlak P."/>
            <person name="Kuo D.-H."/>
            <person name="Larsson T."/>
            <person name="Lv J."/>
            <person name="Arendt D."/>
            <person name="Savage R."/>
            <person name="Osoegawa K."/>
            <person name="de Jong P."/>
            <person name="Lindberg D.R."/>
            <person name="Seaver E.C."/>
            <person name="Weisblat D.A."/>
            <person name="Putnam N.H."/>
            <person name="Grigoriev I.V."/>
            <person name="Rokhsar D.S."/>
        </authorList>
    </citation>
    <scope>NUCLEOTIDE SEQUENCE</scope>
    <source>
        <strain evidence="5">I ESC-2004</strain>
    </source>
</reference>
<sequence>MNEPAQQALHGNLQGVLGEHSSVSSPVAKMDILRLIWLLVCLVSNLNVEETFGVHVSFIDQGRSSVPDEMNPNMTILDIWSNKISVIKQTDFNDKYPALNHVNLDKNRIVYIENGCFRGTSLNFIYLSSNQLTAIPDFHEVSTTLTNLGLKANKITEITANEISYLTKLERLYLSSNPIVSLADMHKNLPSLFRLGVEGIPFQCCCSVAWLKRIPDLLIDTNPCTHPWKWNSFSLDQITEEMLQEQPCGTSSAQLYLCDPPDECSFTTVYVDDDGCLMCTFSTLYNIWSLQEERGSSKAFGRIVTSKTYFSEKSRKHRIKKPLKSKQASKNIQEQVDGGSRERVGVSDVFREIGLVVYLYSKKVYAFNFFNNRNINGHGKRITTKRIFKSKQNRVCLKTFN</sequence>
<dbReference type="EMBL" id="AMQN01006289">
    <property type="status" value="NOT_ANNOTATED_CDS"/>
    <property type="molecule type" value="Genomic_DNA"/>
</dbReference>
<evidence type="ECO:0000313" key="5">
    <source>
        <dbReference type="Proteomes" id="UP000014760"/>
    </source>
</evidence>
<dbReference type="InterPro" id="IPR032675">
    <property type="entry name" value="LRR_dom_sf"/>
</dbReference>
<dbReference type="HOGENOM" id="CLU_678338_0_0_1"/>
<dbReference type="EMBL" id="KB298038">
    <property type="protein sequence ID" value="ELU09675.1"/>
    <property type="molecule type" value="Genomic_DNA"/>
</dbReference>
<evidence type="ECO:0000256" key="2">
    <source>
        <dbReference type="ARBA" id="ARBA00023180"/>
    </source>
</evidence>
<organism evidence="3">
    <name type="scientific">Capitella teleta</name>
    <name type="common">Polychaete worm</name>
    <dbReference type="NCBI Taxonomy" id="283909"/>
    <lineage>
        <taxon>Eukaryota</taxon>
        <taxon>Metazoa</taxon>
        <taxon>Spiralia</taxon>
        <taxon>Lophotrochozoa</taxon>
        <taxon>Annelida</taxon>
        <taxon>Polychaeta</taxon>
        <taxon>Sedentaria</taxon>
        <taxon>Scolecida</taxon>
        <taxon>Capitellidae</taxon>
        <taxon>Capitella</taxon>
    </lineage>
</organism>
<dbReference type="EnsemblMetazoa" id="CapteT208329">
    <property type="protein sequence ID" value="CapteP208329"/>
    <property type="gene ID" value="CapteG208329"/>
</dbReference>
<dbReference type="SUPFAM" id="SSF52058">
    <property type="entry name" value="L domain-like"/>
    <property type="match status" value="1"/>
</dbReference>
<gene>
    <name evidence="3" type="ORF">CAPTEDRAFT_208329</name>
</gene>
<proteinExistence type="predicted"/>
<dbReference type="OrthoDB" id="5954366at2759"/>
<name>R7UU22_CAPTE</name>